<gene>
    <name evidence="1" type="ORF">ASZ78_015253</name>
</gene>
<reference evidence="1 2" key="1">
    <citation type="submission" date="2016-07" db="EMBL/GenBank/DDBJ databases">
        <title>Disparate Historic Effective Population Sizes Predicted by Modern Levels of Genome Diversity for the Scaled Quail (Callipepla squamata) and the Northern Bobwhite (Colinus virginianus): Inferences from First and Second Generation Draft Genome Assemblies for Sympatric New World Quail.</title>
        <authorList>
            <person name="Oldeschulte D.L."/>
            <person name="Halley Y.A."/>
            <person name="Bhattarai E.K."/>
            <person name="Brashear W.A."/>
            <person name="Hill J."/>
            <person name="Metz R.P."/>
            <person name="Johnson C.D."/>
            <person name="Rollins D."/>
            <person name="Peterson M.J."/>
            <person name="Bickhart D.M."/>
            <person name="Decker J.E."/>
            <person name="Seabury C.M."/>
        </authorList>
    </citation>
    <scope>NUCLEOTIDE SEQUENCE [LARGE SCALE GENOMIC DNA]</scope>
    <source>
        <strain evidence="1 2">Texas</strain>
        <tissue evidence="1">Leg muscle</tissue>
    </source>
</reference>
<evidence type="ECO:0000313" key="2">
    <source>
        <dbReference type="Proteomes" id="UP000198323"/>
    </source>
</evidence>
<accession>A0A226NKS5</accession>
<evidence type="ECO:0000313" key="1">
    <source>
        <dbReference type="EMBL" id="OXB68313.1"/>
    </source>
</evidence>
<protein>
    <recommendedName>
        <fullName evidence="3">Folate receptor-like domain-containing protein</fullName>
    </recommendedName>
</protein>
<organism evidence="1 2">
    <name type="scientific">Callipepla squamata</name>
    <name type="common">Scaled quail</name>
    <dbReference type="NCBI Taxonomy" id="9009"/>
    <lineage>
        <taxon>Eukaryota</taxon>
        <taxon>Metazoa</taxon>
        <taxon>Chordata</taxon>
        <taxon>Craniata</taxon>
        <taxon>Vertebrata</taxon>
        <taxon>Euteleostomi</taxon>
        <taxon>Archelosauria</taxon>
        <taxon>Archosauria</taxon>
        <taxon>Dinosauria</taxon>
        <taxon>Saurischia</taxon>
        <taxon>Theropoda</taxon>
        <taxon>Coelurosauria</taxon>
        <taxon>Aves</taxon>
        <taxon>Neognathae</taxon>
        <taxon>Galloanserae</taxon>
        <taxon>Galliformes</taxon>
        <taxon>Odontophoridae</taxon>
        <taxon>Callipepla</taxon>
    </lineage>
</organism>
<dbReference type="Proteomes" id="UP000198323">
    <property type="component" value="Unassembled WGS sequence"/>
</dbReference>
<dbReference type="OrthoDB" id="9219551at2759"/>
<dbReference type="AlphaFoldDB" id="A0A226NKS5"/>
<name>A0A226NKS5_CALSU</name>
<sequence>MPSHCFKAGPLLDNSPEVSLESDGCLLCLVPSLSLCWCTASETVVAFSPLHGSSEQCSCHCCCAVTWSAVLCTSESMNEPEVQDFCASDLKKPMLKKVNVWSGSGRRSSSSRASFSRPCVFFCLSLFCWIGNLLGHPQCLDYGPPFQPPSPLEFCSAYENFGCCDRERDNSIAAKYREILGYIGPQGRKLCGTYVKDILCQMTHCGLYLIFHLTALLLQRRNLFFPVCAQLHSFTF</sequence>
<dbReference type="STRING" id="9009.A0A226NKS5"/>
<keyword evidence="2" id="KW-1185">Reference proteome</keyword>
<dbReference type="EMBL" id="MCFN01000017">
    <property type="protein sequence ID" value="OXB68313.1"/>
    <property type="molecule type" value="Genomic_DNA"/>
</dbReference>
<proteinExistence type="predicted"/>
<evidence type="ECO:0008006" key="3">
    <source>
        <dbReference type="Google" id="ProtNLM"/>
    </source>
</evidence>
<comment type="caution">
    <text evidence="1">The sequence shown here is derived from an EMBL/GenBank/DDBJ whole genome shotgun (WGS) entry which is preliminary data.</text>
</comment>